<evidence type="ECO:0000313" key="1">
    <source>
        <dbReference type="EMBL" id="KAK9688477.1"/>
    </source>
</evidence>
<protein>
    <submittedName>
        <fullName evidence="1">Uncharacterized protein</fullName>
    </submittedName>
</protein>
<organism evidence="1 2">
    <name type="scientific">Popillia japonica</name>
    <name type="common">Japanese beetle</name>
    <dbReference type="NCBI Taxonomy" id="7064"/>
    <lineage>
        <taxon>Eukaryota</taxon>
        <taxon>Metazoa</taxon>
        <taxon>Ecdysozoa</taxon>
        <taxon>Arthropoda</taxon>
        <taxon>Hexapoda</taxon>
        <taxon>Insecta</taxon>
        <taxon>Pterygota</taxon>
        <taxon>Neoptera</taxon>
        <taxon>Endopterygota</taxon>
        <taxon>Coleoptera</taxon>
        <taxon>Polyphaga</taxon>
        <taxon>Scarabaeiformia</taxon>
        <taxon>Scarabaeidae</taxon>
        <taxon>Rutelinae</taxon>
        <taxon>Popillia</taxon>
    </lineage>
</organism>
<proteinExistence type="predicted"/>
<dbReference type="AlphaFoldDB" id="A0AAW1IG12"/>
<comment type="caution">
    <text evidence="1">The sequence shown here is derived from an EMBL/GenBank/DDBJ whole genome shotgun (WGS) entry which is preliminary data.</text>
</comment>
<gene>
    <name evidence="1" type="ORF">QE152_g35305</name>
</gene>
<reference evidence="1 2" key="1">
    <citation type="journal article" date="2024" name="BMC Genomics">
        <title>De novo assembly and annotation of Popillia japonica's genome with initial clues to its potential as an invasive pest.</title>
        <authorList>
            <person name="Cucini C."/>
            <person name="Boschi S."/>
            <person name="Funari R."/>
            <person name="Cardaioli E."/>
            <person name="Iannotti N."/>
            <person name="Marturano G."/>
            <person name="Paoli F."/>
            <person name="Bruttini M."/>
            <person name="Carapelli A."/>
            <person name="Frati F."/>
            <person name="Nardi F."/>
        </authorList>
    </citation>
    <scope>NUCLEOTIDE SEQUENCE [LARGE SCALE GENOMIC DNA]</scope>
    <source>
        <strain evidence="1">DMR45628</strain>
    </source>
</reference>
<evidence type="ECO:0000313" key="2">
    <source>
        <dbReference type="Proteomes" id="UP001458880"/>
    </source>
</evidence>
<accession>A0AAW1IG12</accession>
<keyword evidence="2" id="KW-1185">Reference proteome</keyword>
<dbReference type="Proteomes" id="UP001458880">
    <property type="component" value="Unassembled WGS sequence"/>
</dbReference>
<dbReference type="EMBL" id="JASPKY010000589">
    <property type="protein sequence ID" value="KAK9688477.1"/>
    <property type="molecule type" value="Genomic_DNA"/>
</dbReference>
<name>A0AAW1IG12_POPJA</name>
<sequence length="67" mass="7260">MMVPIVLTECPIHDHLGEGRQVIEKVHGGSGEQFSQALLQMADYNAINERAIGPTGKAERTGSAWRG</sequence>